<gene>
    <name evidence="1" type="ORF">ACFOWZ_42375</name>
</gene>
<keyword evidence="2" id="KW-1185">Reference proteome</keyword>
<sequence>MAEDRGLAPLDVVEGALDALQFGLLFLSRAVVNCRKIGFEERTALGTEHAICEEGRYGLHERILADVDHLGMSGVPVGPSSVVTAR</sequence>
<protein>
    <submittedName>
        <fullName evidence="1">Uncharacterized protein</fullName>
    </submittedName>
</protein>
<dbReference type="RefSeq" id="WP_382379636.1">
    <property type="nucleotide sequence ID" value="NZ_JBHRZI010000046.1"/>
</dbReference>
<name>A0ABV8C867_9PSEU</name>
<dbReference type="Proteomes" id="UP001595690">
    <property type="component" value="Unassembled WGS sequence"/>
</dbReference>
<evidence type="ECO:0000313" key="2">
    <source>
        <dbReference type="Proteomes" id="UP001595690"/>
    </source>
</evidence>
<accession>A0ABV8C867</accession>
<organism evidence="1 2">
    <name type="scientific">Lentzea rhizosphaerae</name>
    <dbReference type="NCBI Taxonomy" id="2041025"/>
    <lineage>
        <taxon>Bacteria</taxon>
        <taxon>Bacillati</taxon>
        <taxon>Actinomycetota</taxon>
        <taxon>Actinomycetes</taxon>
        <taxon>Pseudonocardiales</taxon>
        <taxon>Pseudonocardiaceae</taxon>
        <taxon>Lentzea</taxon>
    </lineage>
</organism>
<proteinExistence type="predicted"/>
<evidence type="ECO:0000313" key="1">
    <source>
        <dbReference type="EMBL" id="MFC3898156.1"/>
    </source>
</evidence>
<comment type="caution">
    <text evidence="1">The sequence shown here is derived from an EMBL/GenBank/DDBJ whole genome shotgun (WGS) entry which is preliminary data.</text>
</comment>
<reference evidence="2" key="1">
    <citation type="journal article" date="2019" name="Int. J. Syst. Evol. Microbiol.">
        <title>The Global Catalogue of Microorganisms (GCM) 10K type strain sequencing project: providing services to taxonomists for standard genome sequencing and annotation.</title>
        <authorList>
            <consortium name="The Broad Institute Genomics Platform"/>
            <consortium name="The Broad Institute Genome Sequencing Center for Infectious Disease"/>
            <person name="Wu L."/>
            <person name="Ma J."/>
        </authorList>
    </citation>
    <scope>NUCLEOTIDE SEQUENCE [LARGE SCALE GENOMIC DNA]</scope>
    <source>
        <strain evidence="2">CGMCC 4.7405</strain>
    </source>
</reference>
<dbReference type="EMBL" id="JBHRZI010000046">
    <property type="protein sequence ID" value="MFC3898156.1"/>
    <property type="molecule type" value="Genomic_DNA"/>
</dbReference>